<proteinExistence type="predicted"/>
<reference evidence="2 3" key="1">
    <citation type="journal article" date="2013" name="PLoS ONE">
        <title>Assembly-driven community genomics of a hypersaline microbial ecosystem.</title>
        <authorList>
            <person name="Podell S."/>
            <person name="Ugalde J.A."/>
            <person name="Narasingarao P."/>
            <person name="Banfield J.F."/>
            <person name="Heidelberg K.B."/>
            <person name="Allen E.E."/>
        </authorList>
    </citation>
    <scope>NUCLEOTIDE SEQUENCE [LARGE SCALE GENOMIC DNA]</scope>
    <source>
        <strain evidence="3">J07HQW1</strain>
    </source>
</reference>
<dbReference type="EMBL" id="KE356560">
    <property type="protein sequence ID" value="ERG90686.1"/>
    <property type="molecule type" value="Genomic_DNA"/>
</dbReference>
<feature type="region of interest" description="Disordered" evidence="1">
    <location>
        <begin position="1"/>
        <end position="42"/>
    </location>
</feature>
<dbReference type="STRING" id="1238424.J07HQW1_00713"/>
<organism evidence="2 3">
    <name type="scientific">Haloquadratum walsbyi J07HQW1</name>
    <dbReference type="NCBI Taxonomy" id="1238424"/>
    <lineage>
        <taxon>Archaea</taxon>
        <taxon>Methanobacteriati</taxon>
        <taxon>Methanobacteriota</taxon>
        <taxon>Stenosarchaea group</taxon>
        <taxon>Halobacteria</taxon>
        <taxon>Halobacteriales</taxon>
        <taxon>Haloferacaceae</taxon>
        <taxon>Haloquadratum</taxon>
    </lineage>
</organism>
<feature type="compositionally biased region" description="Basic and acidic residues" evidence="1">
    <location>
        <begin position="1"/>
        <end position="20"/>
    </location>
</feature>
<feature type="compositionally biased region" description="Basic and acidic residues" evidence="1">
    <location>
        <begin position="29"/>
        <end position="39"/>
    </location>
</feature>
<sequence length="54" mass="6219">MGSDTYRTHLLERQKYDQSRGGELNQTESGEKRANDTKPLDYSFTVVRGESPRL</sequence>
<evidence type="ECO:0000313" key="2">
    <source>
        <dbReference type="EMBL" id="ERG90686.1"/>
    </source>
</evidence>
<evidence type="ECO:0000256" key="1">
    <source>
        <dbReference type="SAM" id="MobiDB-lite"/>
    </source>
</evidence>
<dbReference type="Proteomes" id="UP000030649">
    <property type="component" value="Unassembled WGS sequence"/>
</dbReference>
<accession>U1PF16</accession>
<dbReference type="HOGENOM" id="CLU_3038989_0_0_2"/>
<dbReference type="AlphaFoldDB" id="U1PF16"/>
<name>U1PF16_9EURY</name>
<evidence type="ECO:0000313" key="3">
    <source>
        <dbReference type="Proteomes" id="UP000030649"/>
    </source>
</evidence>
<gene>
    <name evidence="2" type="ORF">J07HQW1_00713</name>
</gene>
<protein>
    <submittedName>
        <fullName evidence="2">Uncharacterized protein</fullName>
    </submittedName>
</protein>